<dbReference type="EMBL" id="SPRH01000076">
    <property type="protein sequence ID" value="TIB95945.1"/>
    <property type="molecule type" value="Genomic_DNA"/>
</dbReference>
<dbReference type="PANTHER" id="PTHR47431">
    <property type="entry name" value="ZN(II)2CYS6 TRANSCRIPTION FACTOR (EUROFUNG)-RELATED"/>
    <property type="match status" value="1"/>
</dbReference>
<dbReference type="SMART" id="SM00066">
    <property type="entry name" value="GAL4"/>
    <property type="match status" value="1"/>
</dbReference>
<dbReference type="EMBL" id="SPRX01000061">
    <property type="protein sequence ID" value="TIC62800.1"/>
    <property type="molecule type" value="Genomic_DNA"/>
</dbReference>
<protein>
    <recommendedName>
        <fullName evidence="1">Zn(2)-C6 fungal-type domain-containing protein</fullName>
    </recommendedName>
</protein>
<dbReference type="PANTHER" id="PTHR47431:SF1">
    <property type="entry name" value="ZN(II)2CYS6 TRANSCRIPTION FACTOR (EUROFUNG)"/>
    <property type="match status" value="1"/>
</dbReference>
<proteinExistence type="predicted"/>
<accession>A0A4T0QIB1</accession>
<dbReference type="GO" id="GO:0000981">
    <property type="term" value="F:DNA-binding transcription factor activity, RNA polymerase II-specific"/>
    <property type="evidence" value="ECO:0007669"/>
    <property type="project" value="InterPro"/>
</dbReference>
<evidence type="ECO:0000313" key="5">
    <source>
        <dbReference type="Proteomes" id="UP000305647"/>
    </source>
</evidence>
<evidence type="ECO:0000313" key="6">
    <source>
        <dbReference type="Proteomes" id="UP000307169"/>
    </source>
</evidence>
<dbReference type="Proteomes" id="UP000310708">
    <property type="component" value="Unassembled WGS sequence"/>
</dbReference>
<dbReference type="InterPro" id="IPR001138">
    <property type="entry name" value="Zn2Cys6_DnaBD"/>
</dbReference>
<dbReference type="InterPro" id="IPR036864">
    <property type="entry name" value="Zn2-C6_fun-type_DNA-bd_sf"/>
</dbReference>
<evidence type="ECO:0000313" key="4">
    <source>
        <dbReference type="EMBL" id="TIC62800.1"/>
    </source>
</evidence>
<feature type="domain" description="Zn(2)-C6 fungal-type" evidence="1">
    <location>
        <begin position="10"/>
        <end position="42"/>
    </location>
</feature>
<dbReference type="Pfam" id="PF00172">
    <property type="entry name" value="Zn_clus"/>
    <property type="match status" value="1"/>
</dbReference>
<dbReference type="CDD" id="cd00067">
    <property type="entry name" value="GAL4"/>
    <property type="match status" value="1"/>
</dbReference>
<dbReference type="Proteomes" id="UP000307169">
    <property type="component" value="Unassembled WGS sequence"/>
</dbReference>
<sequence length="469" mass="53235">MTTIKAKRIACLNCRNSKVKCVSTTDQLPCERCTKIGLDCQWQLSSKKMGRPTKKTDNYDCFTLFAHGVPLIDGKTVCEDLDLVYYSALTISDNLRGLDPRHRRASMINAADEAIKSQKRDLRTLIGLIYTIHDDYGRNDITLAQDHIQYASRVALELGLNTKTPFLTPGDRLNSIYGRIWWELYILDVFLNLSTSGTVTRQFDSYMTISVDIDDVASDINLQQAYDSRIKAVSILNECTKVNGRLNFERVSALDKILVNLLTVARSNYHSAIDKTIEELNFTSILILLAARIHLHRQAWFSDMTFNFQSCAFNHKMKEMEMLLDDAFVMPASCNLEDSLSGSLTAIHECTEQMLHYIRLDETHQTQQGILIPPHWPFYSCCQLVASYGPILEIALLNAIRAGEQGALQNMTMDPSSVWKTRVALSNVDLTYATLTRYMSVWKVAQIYREEVAVCRKIIDSCETDIFGI</sequence>
<name>A0A4T0QIB1_9BASI</name>
<dbReference type="Gene3D" id="4.10.240.10">
    <property type="entry name" value="Zn(2)-C6 fungal-type DNA-binding domain"/>
    <property type="match status" value="1"/>
</dbReference>
<dbReference type="PROSITE" id="PS00463">
    <property type="entry name" value="ZN2_CY6_FUNGAL_1"/>
    <property type="match status" value="1"/>
</dbReference>
<evidence type="ECO:0000313" key="3">
    <source>
        <dbReference type="EMBL" id="TIC25366.1"/>
    </source>
</evidence>
<dbReference type="GO" id="GO:0008270">
    <property type="term" value="F:zinc ion binding"/>
    <property type="evidence" value="ECO:0007669"/>
    <property type="project" value="InterPro"/>
</dbReference>
<evidence type="ECO:0000313" key="7">
    <source>
        <dbReference type="Proteomes" id="UP000310708"/>
    </source>
</evidence>
<dbReference type="PROSITE" id="PS50048">
    <property type="entry name" value="ZN2_CY6_FUNGAL_2"/>
    <property type="match status" value="1"/>
</dbReference>
<reference evidence="5 6" key="1">
    <citation type="submission" date="2019-03" db="EMBL/GenBank/DDBJ databases">
        <title>Sequencing 25 genomes of Wallemia mellicola.</title>
        <authorList>
            <person name="Gostincar C."/>
        </authorList>
    </citation>
    <scope>NUCLEOTIDE SEQUENCE [LARGE SCALE GENOMIC DNA]</scope>
    <source>
        <strain evidence="2 6">EXF-1262</strain>
        <strain evidence="4 7">EXF-757</strain>
        <strain evidence="3 5">EXF-8738</strain>
    </source>
</reference>
<dbReference type="AlphaFoldDB" id="A0A4T0QIB1"/>
<dbReference type="CDD" id="cd12148">
    <property type="entry name" value="fungal_TF_MHR"/>
    <property type="match status" value="1"/>
</dbReference>
<comment type="caution">
    <text evidence="4">The sequence shown here is derived from an EMBL/GenBank/DDBJ whole genome shotgun (WGS) entry which is preliminary data.</text>
</comment>
<evidence type="ECO:0000259" key="1">
    <source>
        <dbReference type="PROSITE" id="PS50048"/>
    </source>
</evidence>
<organism evidence="4 7">
    <name type="scientific">Wallemia mellicola</name>
    <dbReference type="NCBI Taxonomy" id="1708541"/>
    <lineage>
        <taxon>Eukaryota</taxon>
        <taxon>Fungi</taxon>
        <taxon>Dikarya</taxon>
        <taxon>Basidiomycota</taxon>
        <taxon>Wallemiomycotina</taxon>
        <taxon>Wallemiomycetes</taxon>
        <taxon>Wallemiales</taxon>
        <taxon>Wallemiaceae</taxon>
        <taxon>Wallemia</taxon>
    </lineage>
</organism>
<gene>
    <name evidence="4" type="ORF">E3Q01_03726</name>
    <name evidence="3" type="ORF">E3Q10_03758</name>
    <name evidence="2" type="ORF">E3Q17_04099</name>
</gene>
<dbReference type="EMBL" id="SPRO01000058">
    <property type="protein sequence ID" value="TIC25366.1"/>
    <property type="molecule type" value="Genomic_DNA"/>
</dbReference>
<dbReference type="Proteomes" id="UP000305647">
    <property type="component" value="Unassembled WGS sequence"/>
</dbReference>
<dbReference type="SUPFAM" id="SSF57701">
    <property type="entry name" value="Zn2/Cys6 DNA-binding domain"/>
    <property type="match status" value="1"/>
</dbReference>
<evidence type="ECO:0000313" key="2">
    <source>
        <dbReference type="EMBL" id="TIB95945.1"/>
    </source>
</evidence>